<reference evidence="2" key="1">
    <citation type="submission" date="2014-09" db="EMBL/GenBank/DDBJ databases">
        <authorList>
            <person name="Sharma Rahul"/>
            <person name="Thines Marco"/>
        </authorList>
    </citation>
    <scope>NUCLEOTIDE SEQUENCE [LARGE SCALE GENOMIC DNA]</scope>
</reference>
<protein>
    <submittedName>
        <fullName evidence="1">Uncharacterized protein</fullName>
    </submittedName>
</protein>
<organism evidence="1 2">
    <name type="scientific">Plasmopara halstedii</name>
    <name type="common">Downy mildew of sunflower</name>
    <dbReference type="NCBI Taxonomy" id="4781"/>
    <lineage>
        <taxon>Eukaryota</taxon>
        <taxon>Sar</taxon>
        <taxon>Stramenopiles</taxon>
        <taxon>Oomycota</taxon>
        <taxon>Peronosporomycetes</taxon>
        <taxon>Peronosporales</taxon>
        <taxon>Peronosporaceae</taxon>
        <taxon>Plasmopara</taxon>
    </lineage>
</organism>
<dbReference type="Proteomes" id="UP000054928">
    <property type="component" value="Unassembled WGS sequence"/>
</dbReference>
<evidence type="ECO:0000313" key="1">
    <source>
        <dbReference type="EMBL" id="CEG48723.1"/>
    </source>
</evidence>
<dbReference type="GeneID" id="36410201"/>
<dbReference type="AlphaFoldDB" id="A0A0N7L829"/>
<accession>A0A0N7L829</accession>
<sequence>MVMRVTSTPQKNTFRLHFHATMLIIFNIMIASSTASHASQVALRQSLTHKWMVRMKEALSSMCMTRHYKRIPYYNYQVHLYNFFYFITIHYVRAGSWAIQIRTEYVRVTQSATCT</sequence>
<dbReference type="RefSeq" id="XP_024585092.1">
    <property type="nucleotide sequence ID" value="XM_024719832.2"/>
</dbReference>
<proteinExistence type="predicted"/>
<dbReference type="EMBL" id="CCYD01003042">
    <property type="protein sequence ID" value="CEG48723.1"/>
    <property type="molecule type" value="Genomic_DNA"/>
</dbReference>
<name>A0A0N7L829_PLAHL</name>
<keyword evidence="2" id="KW-1185">Reference proteome</keyword>
<evidence type="ECO:0000313" key="2">
    <source>
        <dbReference type="Proteomes" id="UP000054928"/>
    </source>
</evidence>